<keyword evidence="2" id="KW-1185">Reference proteome</keyword>
<dbReference type="AlphaFoldDB" id="A0A8J5N822"/>
<dbReference type="Proteomes" id="UP000747542">
    <property type="component" value="Unassembled WGS sequence"/>
</dbReference>
<reference evidence="1" key="1">
    <citation type="journal article" date="2021" name="Sci. Adv.">
        <title>The American lobster genome reveals insights on longevity, neural, and immune adaptations.</title>
        <authorList>
            <person name="Polinski J.M."/>
            <person name="Zimin A.V."/>
            <person name="Clark K.F."/>
            <person name="Kohn A.B."/>
            <person name="Sadowski N."/>
            <person name="Timp W."/>
            <person name="Ptitsyn A."/>
            <person name="Khanna P."/>
            <person name="Romanova D.Y."/>
            <person name="Williams P."/>
            <person name="Greenwood S.J."/>
            <person name="Moroz L.L."/>
            <person name="Walt D.R."/>
            <person name="Bodnar A.G."/>
        </authorList>
    </citation>
    <scope>NUCLEOTIDE SEQUENCE</scope>
    <source>
        <strain evidence="1">GMGI-L3</strain>
    </source>
</reference>
<gene>
    <name evidence="1" type="primary">TIGD1-L277</name>
    <name evidence="1" type="ORF">Hamer_G022920</name>
</gene>
<protein>
    <submittedName>
        <fullName evidence="1">Putative Tigger transposable element-derived protein 1-like 277</fullName>
    </submittedName>
</protein>
<evidence type="ECO:0000313" key="2">
    <source>
        <dbReference type="Proteomes" id="UP000747542"/>
    </source>
</evidence>
<accession>A0A8J5N822</accession>
<proteinExistence type="predicted"/>
<name>A0A8J5N822_HOMAM</name>
<comment type="caution">
    <text evidence="1">The sequence shown here is derived from an EMBL/GenBank/DDBJ whole genome shotgun (WGS) entry which is preliminary data.</text>
</comment>
<organism evidence="1 2">
    <name type="scientific">Homarus americanus</name>
    <name type="common">American lobster</name>
    <dbReference type="NCBI Taxonomy" id="6706"/>
    <lineage>
        <taxon>Eukaryota</taxon>
        <taxon>Metazoa</taxon>
        <taxon>Ecdysozoa</taxon>
        <taxon>Arthropoda</taxon>
        <taxon>Crustacea</taxon>
        <taxon>Multicrustacea</taxon>
        <taxon>Malacostraca</taxon>
        <taxon>Eumalacostraca</taxon>
        <taxon>Eucarida</taxon>
        <taxon>Decapoda</taxon>
        <taxon>Pleocyemata</taxon>
        <taxon>Astacidea</taxon>
        <taxon>Nephropoidea</taxon>
        <taxon>Nephropidae</taxon>
        <taxon>Homarus</taxon>
    </lineage>
</organism>
<dbReference type="EMBL" id="JAHLQT010007332">
    <property type="protein sequence ID" value="KAG7174702.1"/>
    <property type="molecule type" value="Genomic_DNA"/>
</dbReference>
<evidence type="ECO:0000313" key="1">
    <source>
        <dbReference type="EMBL" id="KAG7174702.1"/>
    </source>
</evidence>
<sequence>MILAREAGFHELESEDIEEVLASHTEEFTKEDLQLSTEHNPLEDDDNDEKPQQTLTSKRLAKAFNMIQQGMQILINDDPNRKQYGGPECSAWGQTGGRKDVRGGGMSEADPAALGDLRVVGMNAFCSVAAGGFVRAEPIVERSEPSYKIKLPLESPCLHGCVAADIMDHKV</sequence>